<comment type="caution">
    <text evidence="3">The sequence shown here is derived from an EMBL/GenBank/DDBJ whole genome shotgun (WGS) entry which is preliminary data.</text>
</comment>
<keyword evidence="1" id="KW-0234">DNA repair</keyword>
<dbReference type="InterPro" id="IPR049163">
    <property type="entry name" value="Pif1-like_2B_dom"/>
</dbReference>
<evidence type="ECO:0000256" key="1">
    <source>
        <dbReference type="RuleBase" id="RU363044"/>
    </source>
</evidence>
<keyword evidence="1" id="KW-0378">Hydrolase</keyword>
<dbReference type="PANTHER" id="PTHR47642">
    <property type="entry name" value="ATP-DEPENDENT DNA HELICASE"/>
    <property type="match status" value="1"/>
</dbReference>
<keyword evidence="1 3" id="KW-0347">Helicase</keyword>
<evidence type="ECO:0000313" key="4">
    <source>
        <dbReference type="Proteomes" id="UP001219518"/>
    </source>
</evidence>
<gene>
    <name evidence="3" type="ORF">KUF71_000901</name>
</gene>
<dbReference type="SMART" id="SM00382">
    <property type="entry name" value="AAA"/>
    <property type="match status" value="1"/>
</dbReference>
<dbReference type="CDD" id="cd18809">
    <property type="entry name" value="SF1_C_RecD"/>
    <property type="match status" value="1"/>
</dbReference>
<dbReference type="GO" id="GO:0003676">
    <property type="term" value="F:nucleic acid binding"/>
    <property type="evidence" value="ECO:0007669"/>
    <property type="project" value="InterPro"/>
</dbReference>
<dbReference type="PROSITE" id="PS50174">
    <property type="entry name" value="G_PATCH"/>
    <property type="match status" value="1"/>
</dbReference>
<dbReference type="EC" id="5.6.2.3" evidence="1"/>
<dbReference type="Pfam" id="PF21530">
    <property type="entry name" value="Pif1_2B_dom"/>
    <property type="match status" value="1"/>
</dbReference>
<dbReference type="GO" id="GO:0006281">
    <property type="term" value="P:DNA repair"/>
    <property type="evidence" value="ECO:0007669"/>
    <property type="project" value="UniProtKB-KW"/>
</dbReference>
<dbReference type="GO" id="GO:0016787">
    <property type="term" value="F:hydrolase activity"/>
    <property type="evidence" value="ECO:0007669"/>
    <property type="project" value="UniProtKB-KW"/>
</dbReference>
<keyword evidence="4" id="KW-1185">Reference proteome</keyword>
<dbReference type="InterPro" id="IPR000467">
    <property type="entry name" value="G_patch_dom"/>
</dbReference>
<dbReference type="GO" id="GO:0006310">
    <property type="term" value="P:DNA recombination"/>
    <property type="evidence" value="ECO:0007669"/>
    <property type="project" value="UniProtKB-KW"/>
</dbReference>
<dbReference type="Pfam" id="PF05970">
    <property type="entry name" value="PIF1"/>
    <property type="match status" value="1"/>
</dbReference>
<dbReference type="SUPFAM" id="SSF52540">
    <property type="entry name" value="P-loop containing nucleoside triphosphate hydrolases"/>
    <property type="match status" value="2"/>
</dbReference>
<evidence type="ECO:0000259" key="2">
    <source>
        <dbReference type="PROSITE" id="PS50174"/>
    </source>
</evidence>
<protein>
    <recommendedName>
        <fullName evidence="1">ATP-dependent DNA helicase</fullName>
        <ecNumber evidence="1">5.6.2.3</ecNumber>
    </recommendedName>
</protein>
<accession>A0AAE1HBH0</accession>
<keyword evidence="1" id="KW-0233">DNA recombination</keyword>
<proteinExistence type="inferred from homology"/>
<name>A0AAE1HBH0_9NEOP</name>
<comment type="catalytic activity">
    <reaction evidence="1">
        <text>ATP + H2O = ADP + phosphate + H(+)</text>
        <dbReference type="Rhea" id="RHEA:13065"/>
        <dbReference type="ChEBI" id="CHEBI:15377"/>
        <dbReference type="ChEBI" id="CHEBI:15378"/>
        <dbReference type="ChEBI" id="CHEBI:30616"/>
        <dbReference type="ChEBI" id="CHEBI:43474"/>
        <dbReference type="ChEBI" id="CHEBI:456216"/>
        <dbReference type="EC" id="5.6.2.3"/>
    </reaction>
</comment>
<dbReference type="InterPro" id="IPR051055">
    <property type="entry name" value="PIF1_helicase"/>
</dbReference>
<dbReference type="EMBL" id="JAHWGI010000935">
    <property type="protein sequence ID" value="KAK3918329.1"/>
    <property type="molecule type" value="Genomic_DNA"/>
</dbReference>
<organism evidence="3 4">
    <name type="scientific">Frankliniella fusca</name>
    <dbReference type="NCBI Taxonomy" id="407009"/>
    <lineage>
        <taxon>Eukaryota</taxon>
        <taxon>Metazoa</taxon>
        <taxon>Ecdysozoa</taxon>
        <taxon>Arthropoda</taxon>
        <taxon>Hexapoda</taxon>
        <taxon>Insecta</taxon>
        <taxon>Pterygota</taxon>
        <taxon>Neoptera</taxon>
        <taxon>Paraneoptera</taxon>
        <taxon>Thysanoptera</taxon>
        <taxon>Terebrantia</taxon>
        <taxon>Thripoidea</taxon>
        <taxon>Thripidae</taxon>
        <taxon>Frankliniella</taxon>
    </lineage>
</organism>
<dbReference type="InterPro" id="IPR027417">
    <property type="entry name" value="P-loop_NTPase"/>
</dbReference>
<dbReference type="AlphaFoldDB" id="A0AAE1HBH0"/>
<dbReference type="GO" id="GO:0000723">
    <property type="term" value="P:telomere maintenance"/>
    <property type="evidence" value="ECO:0007669"/>
    <property type="project" value="InterPro"/>
</dbReference>
<dbReference type="Pfam" id="PF01585">
    <property type="entry name" value="G-patch"/>
    <property type="match status" value="1"/>
</dbReference>
<comment type="cofactor">
    <cofactor evidence="1">
        <name>Mg(2+)</name>
        <dbReference type="ChEBI" id="CHEBI:18420"/>
    </cofactor>
</comment>
<dbReference type="InterPro" id="IPR003593">
    <property type="entry name" value="AAA+_ATPase"/>
</dbReference>
<dbReference type="Proteomes" id="UP001219518">
    <property type="component" value="Unassembled WGS sequence"/>
</dbReference>
<dbReference type="InterPro" id="IPR010285">
    <property type="entry name" value="DNA_helicase_pif1-like_DEAD"/>
</dbReference>
<keyword evidence="1" id="KW-0067">ATP-binding</keyword>
<keyword evidence="1" id="KW-0547">Nucleotide-binding</keyword>
<feature type="domain" description="G-patch" evidence="2">
    <location>
        <begin position="681"/>
        <end position="717"/>
    </location>
</feature>
<sequence length="766" mass="86213">MTGANLFNSGDRNFVAVHTDEGKWTLLNTNCVDGELNHHHQKSSSSFMEKYAKRPSVVEDVSMWNAAKFYNIKNWKKFSKKPNIVRVFPRLKMGGGDDEKYYRQQVFELGTGGVEENDEFENDESENHDVVANEDWMIAQRIAANIAPGDVNPGMREVDLKYDWHANSHLYDCYGDFKYLEKFIENEKKNYEETKNIIEDLPDINFSTKQILVKNVMERQIEALKNGINVDGIPKKVLVHGKAGTGKSLLIRYLVNEATREFRQGSVLLLGPTGVAAVNSGGATIHSASSIPAKGNIQELIGESARKFCDIIRKVKFVIIDEYSFICCSLLGDIDYRLRQGTGIQEPFGNLNIYLFGDHRQLPPVMNRPLYSSSQLTPDALHGKNLFNSFDFLFVLTQCHRQKDPAFQGILDRVSMGLSTYGDYCVLRQRFECNVTFNEVKKFNKALRLFSTKEDVAKHNKKTLKELTDDAGNLLPIAIIPAKHNINGAKLASEDKANGLPKELIMGCGARIMLKRNLWAKKGLVNGTMGCLVDILYAEDNELPLGTPRIIMCQFDTYKGPGIGPNNLVPIGLVVSSWKSSHGSCSRLQFPVVLSYACTIHKSQGFSLDQAVIDIGKRKFCLGITYVGLSRVRSLDGLLLKDFVYERLDCLKNRFDLIDRRAFEEELNGHKVVEVCSKVVKHGYTVNKGLGKDEQGITKPIVLSAHSFKMDVGSSLEPNVDVHQKLIDEKLMKVEEEFKCLCESLCIDVKRQFDDMIADARSRSDL</sequence>
<dbReference type="Gene3D" id="3.40.50.300">
    <property type="entry name" value="P-loop containing nucleotide triphosphate hydrolases"/>
    <property type="match status" value="1"/>
</dbReference>
<keyword evidence="1" id="KW-0227">DNA damage</keyword>
<dbReference type="GO" id="GO:0005524">
    <property type="term" value="F:ATP binding"/>
    <property type="evidence" value="ECO:0007669"/>
    <property type="project" value="UniProtKB-KW"/>
</dbReference>
<reference evidence="3" key="2">
    <citation type="journal article" date="2023" name="BMC Genomics">
        <title>Pest status, molecular evolution, and epigenetic factors derived from the genome assembly of Frankliniella fusca, a thysanopteran phytovirus vector.</title>
        <authorList>
            <person name="Catto M.A."/>
            <person name="Labadie P.E."/>
            <person name="Jacobson A.L."/>
            <person name="Kennedy G.G."/>
            <person name="Srinivasan R."/>
            <person name="Hunt B.G."/>
        </authorList>
    </citation>
    <scope>NUCLEOTIDE SEQUENCE</scope>
    <source>
        <strain evidence="3">PL_HMW_Pooled</strain>
    </source>
</reference>
<evidence type="ECO:0000313" key="3">
    <source>
        <dbReference type="EMBL" id="KAK3918329.1"/>
    </source>
</evidence>
<reference evidence="3" key="1">
    <citation type="submission" date="2021-07" db="EMBL/GenBank/DDBJ databases">
        <authorList>
            <person name="Catto M.A."/>
            <person name="Jacobson A."/>
            <person name="Kennedy G."/>
            <person name="Labadie P."/>
            <person name="Hunt B.G."/>
            <person name="Srinivasan R."/>
        </authorList>
    </citation>
    <scope>NUCLEOTIDE SEQUENCE</scope>
    <source>
        <strain evidence="3">PL_HMW_Pooled</strain>
        <tissue evidence="3">Head</tissue>
    </source>
</reference>
<dbReference type="GO" id="GO:0043139">
    <property type="term" value="F:5'-3' DNA helicase activity"/>
    <property type="evidence" value="ECO:0007669"/>
    <property type="project" value="UniProtKB-EC"/>
</dbReference>
<comment type="similarity">
    <text evidence="1">Belongs to the helicase family.</text>
</comment>